<accession>A0A858RAW4</accession>
<dbReference type="Gene3D" id="1.10.3720.10">
    <property type="entry name" value="MetI-like"/>
    <property type="match status" value="2"/>
</dbReference>
<keyword evidence="3" id="KW-1003">Cell membrane</keyword>
<feature type="transmembrane region" description="Helical" evidence="7">
    <location>
        <begin position="393"/>
        <end position="411"/>
    </location>
</feature>
<protein>
    <submittedName>
        <fullName evidence="9">Iron ABC transporter permease</fullName>
    </submittedName>
</protein>
<dbReference type="EMBL" id="CP051775">
    <property type="protein sequence ID" value="QJE74497.1"/>
    <property type="molecule type" value="Genomic_DNA"/>
</dbReference>
<evidence type="ECO:0000313" key="10">
    <source>
        <dbReference type="Proteomes" id="UP000501891"/>
    </source>
</evidence>
<dbReference type="KEGG" id="acru:HHL28_16765"/>
<feature type="domain" description="ABC transmembrane type-1" evidence="8">
    <location>
        <begin position="349"/>
        <end position="555"/>
    </location>
</feature>
<evidence type="ECO:0000256" key="5">
    <source>
        <dbReference type="ARBA" id="ARBA00022989"/>
    </source>
</evidence>
<dbReference type="GO" id="GO:0055085">
    <property type="term" value="P:transmembrane transport"/>
    <property type="evidence" value="ECO:0007669"/>
    <property type="project" value="InterPro"/>
</dbReference>
<feature type="transmembrane region" description="Helical" evidence="7">
    <location>
        <begin position="423"/>
        <end position="443"/>
    </location>
</feature>
<evidence type="ECO:0000256" key="4">
    <source>
        <dbReference type="ARBA" id="ARBA00022692"/>
    </source>
</evidence>
<feature type="transmembrane region" description="Helical" evidence="7">
    <location>
        <begin position="110"/>
        <end position="128"/>
    </location>
</feature>
<comment type="similarity">
    <text evidence="7">Belongs to the binding-protein-dependent transport system permease family.</text>
</comment>
<keyword evidence="2 7" id="KW-0813">Transport</keyword>
<evidence type="ECO:0000256" key="2">
    <source>
        <dbReference type="ARBA" id="ARBA00022448"/>
    </source>
</evidence>
<dbReference type="GO" id="GO:0005886">
    <property type="term" value="C:plasma membrane"/>
    <property type="evidence" value="ECO:0007669"/>
    <property type="project" value="UniProtKB-SubCell"/>
</dbReference>
<keyword evidence="5 7" id="KW-1133">Transmembrane helix</keyword>
<keyword evidence="10" id="KW-1185">Reference proteome</keyword>
<dbReference type="FunFam" id="1.10.3720.10:FF:000088">
    <property type="entry name" value="Iron(III) ABC transporter, permease protein"/>
    <property type="match status" value="1"/>
</dbReference>
<comment type="subcellular location">
    <subcellularLocation>
        <location evidence="1 7">Cell membrane</location>
        <topology evidence="1 7">Multi-pass membrane protein</topology>
    </subcellularLocation>
</comment>
<evidence type="ECO:0000256" key="6">
    <source>
        <dbReference type="ARBA" id="ARBA00023136"/>
    </source>
</evidence>
<keyword evidence="4 7" id="KW-0812">Transmembrane</keyword>
<sequence length="569" mass="60388">MVDQPLTGFRPPPDAARPPGRLAAWLPSPWLVGGLLVALLVALPVLIVGSRVLVPTDGVWDHLAATVLPRYLANTVSLVLGVGIGVLVIGIGTAWLVTMCRFPGRRVLEWALLLPLAMPAYVMAYVYTDLLQFVGPVQTALREAFGWTRADYWFPNIRSLGGAIAVLSFVLYPYVYLLARAAFLEQSVCVLEVSRTLGAGAWRAFFRVALPLARPAIVAGLALSMMEVLADFGTVQYFAVDTFTTGIYRTWFALGQPVAAAQLAAVLMLFVLAVLALERTSRGAARYHHSTGRYRALPSYKLGPARAAVALAACALPVLLGFALPCLLLLRMTFEGGDALFGPVFLRLAGNSLTLAGITAVLAVTLASLVAYGMRLRPGPVLRGAARVAGMGYAVPGSVIAVGILIPAASFDNALDGFMRSTFGLSTGLLLSGTIVAVVYAYLVRFLAVSLNTVEASLGKIRPTLDHASRILGHTPGGTLVRVHAPIMKGSLLTAALLVFVDVMKELPATMIVRPFNFDTLAVRVYTLASDERLAEASTAALAIVVVGILPVVLLSRAIARSRPGHENG</sequence>
<dbReference type="PANTHER" id="PTHR30183:SF2">
    <property type="entry name" value="IRON UTILIZATION PROTEIN"/>
    <property type="match status" value="1"/>
</dbReference>
<evidence type="ECO:0000256" key="3">
    <source>
        <dbReference type="ARBA" id="ARBA00022475"/>
    </source>
</evidence>
<feature type="domain" description="ABC transmembrane type-1" evidence="8">
    <location>
        <begin position="72"/>
        <end position="276"/>
    </location>
</feature>
<dbReference type="PROSITE" id="PS50928">
    <property type="entry name" value="ABC_TM1"/>
    <property type="match status" value="2"/>
</dbReference>
<feature type="transmembrane region" description="Helical" evidence="7">
    <location>
        <begin position="492"/>
        <end position="514"/>
    </location>
</feature>
<feature type="transmembrane region" description="Helical" evidence="7">
    <location>
        <begin position="157"/>
        <end position="177"/>
    </location>
</feature>
<feature type="transmembrane region" description="Helical" evidence="7">
    <location>
        <begin position="30"/>
        <end position="54"/>
    </location>
</feature>
<evidence type="ECO:0000256" key="1">
    <source>
        <dbReference type="ARBA" id="ARBA00004651"/>
    </source>
</evidence>
<name>A0A858RAW4_9PROT</name>
<dbReference type="InterPro" id="IPR000515">
    <property type="entry name" value="MetI-like"/>
</dbReference>
<proteinExistence type="inferred from homology"/>
<reference evidence="9" key="1">
    <citation type="submission" date="2020-04" db="EMBL/GenBank/DDBJ databases">
        <title>A desert anoxygenic phototrophic bacterium fixes CO2 using RubisCO under aerobic conditions.</title>
        <authorList>
            <person name="Tang K."/>
        </authorList>
    </citation>
    <scope>NUCLEOTIDE SEQUENCE [LARGE SCALE GENOMIC DNA]</scope>
    <source>
        <strain evidence="9">MIMtkB3</strain>
    </source>
</reference>
<dbReference type="Pfam" id="PF00528">
    <property type="entry name" value="BPD_transp_1"/>
    <property type="match status" value="1"/>
</dbReference>
<dbReference type="PANTHER" id="PTHR30183">
    <property type="entry name" value="MOLYBDENUM TRANSPORT SYSTEM PERMEASE PROTEIN MODB"/>
    <property type="match status" value="1"/>
</dbReference>
<keyword evidence="6 7" id="KW-0472">Membrane</keyword>
<dbReference type="InterPro" id="IPR035906">
    <property type="entry name" value="MetI-like_sf"/>
</dbReference>
<evidence type="ECO:0000259" key="8">
    <source>
        <dbReference type="PROSITE" id="PS50928"/>
    </source>
</evidence>
<dbReference type="CDD" id="cd06261">
    <property type="entry name" value="TM_PBP2"/>
    <property type="match status" value="2"/>
</dbReference>
<feature type="transmembrane region" description="Helical" evidence="7">
    <location>
        <begin position="534"/>
        <end position="555"/>
    </location>
</feature>
<feature type="transmembrane region" description="Helical" evidence="7">
    <location>
        <begin position="74"/>
        <end position="98"/>
    </location>
</feature>
<dbReference type="SUPFAM" id="SSF161098">
    <property type="entry name" value="MetI-like"/>
    <property type="match status" value="2"/>
</dbReference>
<dbReference type="Proteomes" id="UP000501891">
    <property type="component" value="Chromosome"/>
</dbReference>
<feature type="transmembrane region" description="Helical" evidence="7">
    <location>
        <begin position="259"/>
        <end position="277"/>
    </location>
</feature>
<evidence type="ECO:0000256" key="7">
    <source>
        <dbReference type="RuleBase" id="RU363032"/>
    </source>
</evidence>
<dbReference type="AlphaFoldDB" id="A0A858RAW4"/>
<feature type="transmembrane region" description="Helical" evidence="7">
    <location>
        <begin position="307"/>
        <end position="330"/>
    </location>
</feature>
<gene>
    <name evidence="9" type="ORF">HHL28_16765</name>
</gene>
<evidence type="ECO:0000313" key="9">
    <source>
        <dbReference type="EMBL" id="QJE74497.1"/>
    </source>
</evidence>
<organism evidence="9 10">
    <name type="scientific">Aerophototrophica crusticola</name>
    <dbReference type="NCBI Taxonomy" id="1709002"/>
    <lineage>
        <taxon>Bacteria</taxon>
        <taxon>Pseudomonadati</taxon>
        <taxon>Pseudomonadota</taxon>
        <taxon>Alphaproteobacteria</taxon>
        <taxon>Rhodospirillales</taxon>
        <taxon>Rhodospirillaceae</taxon>
        <taxon>Aerophototrophica</taxon>
    </lineage>
</organism>
<feature type="transmembrane region" description="Helical" evidence="7">
    <location>
        <begin position="350"/>
        <end position="372"/>
    </location>
</feature>